<protein>
    <submittedName>
        <fullName evidence="1">Uncharacterized protein</fullName>
    </submittedName>
</protein>
<evidence type="ECO:0000313" key="2">
    <source>
        <dbReference type="Proteomes" id="UP000184782"/>
    </source>
</evidence>
<dbReference type="AlphaFoldDB" id="A0A1N6HXC7"/>
<proteinExistence type="predicted"/>
<evidence type="ECO:0000313" key="1">
    <source>
        <dbReference type="EMBL" id="SIO24488.1"/>
    </source>
</evidence>
<dbReference type="STRING" id="59733.SAMN05421769_2969"/>
<dbReference type="EMBL" id="FSRQ01000002">
    <property type="protein sequence ID" value="SIO24488.1"/>
    <property type="molecule type" value="Genomic_DNA"/>
</dbReference>
<reference evidence="2" key="1">
    <citation type="submission" date="2016-12" db="EMBL/GenBank/DDBJ databases">
        <authorList>
            <person name="Varghese N."/>
            <person name="Submissions S."/>
        </authorList>
    </citation>
    <scope>NUCLEOTIDE SEQUENCE [LARGE SCALE GENOMIC DNA]</scope>
    <source>
        <strain evidence="2">DSM 16779</strain>
    </source>
</reference>
<accession>A0A1N6HXC7</accession>
<organism evidence="1 2">
    <name type="scientific">Chryseobacterium scophthalmum</name>
    <dbReference type="NCBI Taxonomy" id="59733"/>
    <lineage>
        <taxon>Bacteria</taxon>
        <taxon>Pseudomonadati</taxon>
        <taxon>Bacteroidota</taxon>
        <taxon>Flavobacteriia</taxon>
        <taxon>Flavobacteriales</taxon>
        <taxon>Weeksellaceae</taxon>
        <taxon>Chryseobacterium group</taxon>
        <taxon>Chryseobacterium</taxon>
    </lineage>
</organism>
<name>A0A1N6HXC7_9FLAO</name>
<keyword evidence="2" id="KW-1185">Reference proteome</keyword>
<dbReference type="Proteomes" id="UP000184782">
    <property type="component" value="Unassembled WGS sequence"/>
</dbReference>
<sequence>MFSIQKIINKKSRARALDFNLFVRASKLSQAPF</sequence>
<gene>
    <name evidence="1" type="ORF">SAMN05421769_2969</name>
</gene>